<dbReference type="Proteomes" id="UP000618754">
    <property type="component" value="Unassembled WGS sequence"/>
</dbReference>
<keyword evidence="2" id="KW-1185">Reference proteome</keyword>
<evidence type="ECO:0008006" key="3">
    <source>
        <dbReference type="Google" id="ProtNLM"/>
    </source>
</evidence>
<reference evidence="1 2" key="1">
    <citation type="submission" date="2020-09" db="EMBL/GenBank/DDBJ databases">
        <title>Novel species of Mucilaginibacter isolated from a glacier on the Tibetan Plateau.</title>
        <authorList>
            <person name="Liu Q."/>
            <person name="Xin Y.-H."/>
        </authorList>
    </citation>
    <scope>NUCLEOTIDE SEQUENCE [LARGE SCALE GENOMIC DNA]</scope>
    <source>
        <strain evidence="1 2">CGMCC 1.13878</strain>
    </source>
</reference>
<proteinExistence type="predicted"/>
<dbReference type="RefSeq" id="WP_191175685.1">
    <property type="nucleotide sequence ID" value="NZ_JACWMW010000002.1"/>
</dbReference>
<evidence type="ECO:0000313" key="1">
    <source>
        <dbReference type="EMBL" id="MBD1385831.1"/>
    </source>
</evidence>
<name>A0ABR7X5Q1_9SPHI</name>
<accession>A0ABR7X5Q1</accession>
<evidence type="ECO:0000313" key="2">
    <source>
        <dbReference type="Proteomes" id="UP000618754"/>
    </source>
</evidence>
<comment type="caution">
    <text evidence="1">The sequence shown here is derived from an EMBL/GenBank/DDBJ whole genome shotgun (WGS) entry which is preliminary data.</text>
</comment>
<protein>
    <recommendedName>
        <fullName evidence="3">Bacterial toxin 44 domain-containing protein</fullName>
    </recommendedName>
</protein>
<organism evidence="1 2">
    <name type="scientific">Mucilaginibacter rigui</name>
    <dbReference type="NCBI Taxonomy" id="534635"/>
    <lineage>
        <taxon>Bacteria</taxon>
        <taxon>Pseudomonadati</taxon>
        <taxon>Bacteroidota</taxon>
        <taxon>Sphingobacteriia</taxon>
        <taxon>Sphingobacteriales</taxon>
        <taxon>Sphingobacteriaceae</taxon>
        <taxon>Mucilaginibacter</taxon>
    </lineage>
</organism>
<dbReference type="EMBL" id="JACWMW010000002">
    <property type="protein sequence ID" value="MBD1385831.1"/>
    <property type="molecule type" value="Genomic_DNA"/>
</dbReference>
<sequence length="199" mass="22656">MEKLILNVDSKEQIINYRDEHRLTHYEPAILDEILAATIAGDAALLNWFNKFGDCFRSIIMNIYAYRKGLEFGFTEISFDQYGWFKRPEFLFQEELIFGNCAKYGEYSTLKIGKGITNVWTYALSYNFGTAGGGCGLSVYGKQFKSRENAVKIGIAELKNLMSEKLGHSDTSNYKQPIIQGTLKSIAKYEIDSTQLTLF</sequence>
<gene>
    <name evidence="1" type="ORF">IDJ75_11120</name>
</gene>